<gene>
    <name evidence="2" type="primary">flgA</name>
    <name evidence="2" type="ORF">IEN85_04065</name>
</gene>
<dbReference type="Pfam" id="PF13144">
    <property type="entry name" value="ChapFlgA"/>
    <property type="match status" value="1"/>
</dbReference>
<dbReference type="Gene3D" id="2.30.30.760">
    <property type="match status" value="1"/>
</dbReference>
<keyword evidence="2" id="KW-0282">Flagellum</keyword>
<organism evidence="2 3">
    <name type="scientific">Pelagicoccus enzymogenes</name>
    <dbReference type="NCBI Taxonomy" id="2773457"/>
    <lineage>
        <taxon>Bacteria</taxon>
        <taxon>Pseudomonadati</taxon>
        <taxon>Verrucomicrobiota</taxon>
        <taxon>Opitutia</taxon>
        <taxon>Puniceicoccales</taxon>
        <taxon>Pelagicoccaceae</taxon>
        <taxon>Pelagicoccus</taxon>
    </lineage>
</organism>
<comment type="caution">
    <text evidence="2">The sequence shown here is derived from an EMBL/GenBank/DDBJ whole genome shotgun (WGS) entry which is preliminary data.</text>
</comment>
<keyword evidence="2" id="KW-0969">Cilium</keyword>
<feature type="domain" description="Flagella basal body P-ring formation protein FlgA SAF" evidence="1">
    <location>
        <begin position="167"/>
        <end position="289"/>
    </location>
</feature>
<dbReference type="Proteomes" id="UP000622317">
    <property type="component" value="Unassembled WGS sequence"/>
</dbReference>
<dbReference type="InterPro" id="IPR017585">
    <property type="entry name" value="SAF_FlgA"/>
</dbReference>
<keyword evidence="3" id="KW-1185">Reference proteome</keyword>
<name>A0A927F829_9BACT</name>
<proteinExistence type="predicted"/>
<dbReference type="EMBL" id="JACYFG010000006">
    <property type="protein sequence ID" value="MBD5778653.1"/>
    <property type="molecule type" value="Genomic_DNA"/>
</dbReference>
<dbReference type="InterPro" id="IPR039246">
    <property type="entry name" value="Flagellar_FlgA"/>
</dbReference>
<dbReference type="GO" id="GO:0044780">
    <property type="term" value="P:bacterial-type flagellum assembly"/>
    <property type="evidence" value="ECO:0007669"/>
    <property type="project" value="InterPro"/>
</dbReference>
<protein>
    <submittedName>
        <fullName evidence="2">Flagellar basal body P-ring formation protein FlgA</fullName>
    </submittedName>
</protein>
<evidence type="ECO:0000259" key="1">
    <source>
        <dbReference type="Pfam" id="PF13144"/>
    </source>
</evidence>
<dbReference type="NCBIfam" id="TIGR03170">
    <property type="entry name" value="flgA_cterm"/>
    <property type="match status" value="1"/>
</dbReference>
<dbReference type="PANTHER" id="PTHR36307">
    <property type="entry name" value="FLAGELLA BASAL BODY P-RING FORMATION PROTEIN FLGA"/>
    <property type="match status" value="1"/>
</dbReference>
<reference evidence="2" key="1">
    <citation type="submission" date="2020-09" db="EMBL/GenBank/DDBJ databases">
        <title>Pelagicoccus enzymogenes sp. nov. with an EPS production, isolated from marine sediment.</title>
        <authorList>
            <person name="Feng X."/>
        </authorList>
    </citation>
    <scope>NUCLEOTIDE SEQUENCE</scope>
    <source>
        <strain evidence="2">NFK12</strain>
    </source>
</reference>
<dbReference type="AlphaFoldDB" id="A0A927F829"/>
<dbReference type="RefSeq" id="WP_191615784.1">
    <property type="nucleotide sequence ID" value="NZ_JACYFG010000006.1"/>
</dbReference>
<evidence type="ECO:0000313" key="3">
    <source>
        <dbReference type="Proteomes" id="UP000622317"/>
    </source>
</evidence>
<evidence type="ECO:0000313" key="2">
    <source>
        <dbReference type="EMBL" id="MBD5778653.1"/>
    </source>
</evidence>
<keyword evidence="2" id="KW-0966">Cell projection</keyword>
<accession>A0A927F829</accession>
<dbReference type="PANTHER" id="PTHR36307:SF1">
    <property type="entry name" value="FLAGELLA BASAL BODY P-RING FORMATION PROTEIN FLGA"/>
    <property type="match status" value="1"/>
</dbReference>
<sequence>MKISLFLRLTFGLGIAIFIFASALRASLDEILAPLPVAEVASVSNRKIQSVQPVKSLRSVSTMQSLLESAPPAEEEAYRADAILASDVQQAITNELASHLRIAGDLTLVALRDLPDLSGYSQPFLVQLNNAPTSLSRGNLLLRFQVENEKGVLGEWTVPFRAHLFSEVWYPRAQLRRGELASPSDFESRAVDLLAEPNAVPAQLESLLRHEYARDIRPGKALVWSDLAERALVRKGDVVEVSAVTGLLAITMRAVAREDGSDGDLIVLRNIDSSKEFSARVIGESRVEVIF</sequence>